<gene>
    <name evidence="11" type="ORF">CC86DRAFT_151906</name>
</gene>
<dbReference type="PANTHER" id="PTHR10071:SF338">
    <property type="entry name" value="GATA-TYPE DOMAIN-CONTAINING PROTEIN"/>
    <property type="match status" value="1"/>
</dbReference>
<feature type="region of interest" description="Disordered" evidence="9">
    <location>
        <begin position="247"/>
        <end position="295"/>
    </location>
</feature>
<dbReference type="Pfam" id="PF00320">
    <property type="entry name" value="GATA"/>
    <property type="match status" value="1"/>
</dbReference>
<evidence type="ECO:0000256" key="9">
    <source>
        <dbReference type="SAM" id="MobiDB-lite"/>
    </source>
</evidence>
<dbReference type="GO" id="GO:0000122">
    <property type="term" value="P:negative regulation of transcription by RNA polymerase II"/>
    <property type="evidence" value="ECO:0007669"/>
    <property type="project" value="TreeGrafter"/>
</dbReference>
<evidence type="ECO:0000256" key="1">
    <source>
        <dbReference type="ARBA" id="ARBA00004123"/>
    </source>
</evidence>
<dbReference type="GO" id="GO:0000978">
    <property type="term" value="F:RNA polymerase II cis-regulatory region sequence-specific DNA binding"/>
    <property type="evidence" value="ECO:0007669"/>
    <property type="project" value="TreeGrafter"/>
</dbReference>
<dbReference type="InterPro" id="IPR013088">
    <property type="entry name" value="Znf_NHR/GATA"/>
</dbReference>
<keyword evidence="12" id="KW-1185">Reference proteome</keyword>
<feature type="compositionally biased region" description="Basic and acidic residues" evidence="9">
    <location>
        <begin position="247"/>
        <end position="260"/>
    </location>
</feature>
<dbReference type="Gene3D" id="3.30.50.10">
    <property type="entry name" value="Erythroid Transcription Factor GATA-1, subunit A"/>
    <property type="match status" value="1"/>
</dbReference>
<dbReference type="SUPFAM" id="SSF57716">
    <property type="entry name" value="Glucocorticoid receptor-like (DNA-binding domain)"/>
    <property type="match status" value="1"/>
</dbReference>
<sequence>MRMPSPPSKPSNGLSMTYATSAPATSGGQPGSPPVCGNCSTSTTPLWRRDETGAVLCNACGLFLKLHGRPRPISLKTDVIKSRNRVKTGAPGARKRTGEMNGLPAAHPDADGSLALAQQRRASGKISSGLSDRSQSPVSRTGTPNFLHPSNIAPEHMFQQALNGEVYHSSSLSGFGHRAPSPANSSINGLEAPLPYESLAAQNTALKTRVSEMELINDLFRNRVSELENSENAARETEAKLRAELEDVKRRESDLKRRLDEIEDESPRHKKPRFSDLSDLVDETRAGSPINAMAE</sequence>
<feature type="region of interest" description="Disordered" evidence="9">
    <location>
        <begin position="1"/>
        <end position="40"/>
    </location>
</feature>
<evidence type="ECO:0000256" key="8">
    <source>
        <dbReference type="PROSITE-ProRule" id="PRU00094"/>
    </source>
</evidence>
<dbReference type="OrthoDB" id="515401at2759"/>
<feature type="region of interest" description="Disordered" evidence="9">
    <location>
        <begin position="84"/>
        <end position="144"/>
    </location>
</feature>
<comment type="subcellular location">
    <subcellularLocation>
        <location evidence="1">Nucleus</location>
    </subcellularLocation>
</comment>
<keyword evidence="3 8" id="KW-0863">Zinc-finger</keyword>
<dbReference type="Pfam" id="PF25026">
    <property type="entry name" value="Asd-4"/>
    <property type="match status" value="1"/>
</dbReference>
<dbReference type="GO" id="GO:0008270">
    <property type="term" value="F:zinc ion binding"/>
    <property type="evidence" value="ECO:0007669"/>
    <property type="project" value="UniProtKB-KW"/>
</dbReference>
<dbReference type="FunFam" id="3.30.50.10:FF:000007">
    <property type="entry name" value="Nitrogen regulatory AreA, N-terminal"/>
    <property type="match status" value="1"/>
</dbReference>
<evidence type="ECO:0000313" key="12">
    <source>
        <dbReference type="Proteomes" id="UP000799424"/>
    </source>
</evidence>
<keyword evidence="4" id="KW-0862">Zinc</keyword>
<dbReference type="GO" id="GO:0045944">
    <property type="term" value="P:positive regulation of transcription by RNA polymerase II"/>
    <property type="evidence" value="ECO:0007669"/>
    <property type="project" value="TreeGrafter"/>
</dbReference>
<name>A0A6A6ZF32_9PLEO</name>
<feature type="compositionally biased region" description="Polar residues" evidence="9">
    <location>
        <begin position="10"/>
        <end position="27"/>
    </location>
</feature>
<accession>A0A6A6ZF32</accession>
<dbReference type="EMBL" id="MU006248">
    <property type="protein sequence ID" value="KAF2818885.1"/>
    <property type="molecule type" value="Genomic_DNA"/>
</dbReference>
<dbReference type="PANTHER" id="PTHR10071">
    <property type="entry name" value="TRANSCRIPTION FACTOR GATA FAMILY MEMBER"/>
    <property type="match status" value="1"/>
</dbReference>
<dbReference type="Proteomes" id="UP000799424">
    <property type="component" value="Unassembled WGS sequence"/>
</dbReference>
<dbReference type="AlphaFoldDB" id="A0A6A6ZF32"/>
<evidence type="ECO:0000259" key="10">
    <source>
        <dbReference type="PROSITE" id="PS50114"/>
    </source>
</evidence>
<dbReference type="CDD" id="cd00202">
    <property type="entry name" value="ZnF_GATA"/>
    <property type="match status" value="1"/>
</dbReference>
<evidence type="ECO:0000256" key="7">
    <source>
        <dbReference type="ARBA" id="ARBA00023242"/>
    </source>
</evidence>
<evidence type="ECO:0000256" key="2">
    <source>
        <dbReference type="ARBA" id="ARBA00022723"/>
    </source>
</evidence>
<keyword evidence="6" id="KW-0804">Transcription</keyword>
<evidence type="ECO:0000256" key="6">
    <source>
        <dbReference type="ARBA" id="ARBA00023163"/>
    </source>
</evidence>
<protein>
    <recommendedName>
        <fullName evidence="10">GATA-type domain-containing protein</fullName>
    </recommendedName>
</protein>
<dbReference type="SMART" id="SM00401">
    <property type="entry name" value="ZnF_GATA"/>
    <property type="match status" value="1"/>
</dbReference>
<dbReference type="PROSITE" id="PS50114">
    <property type="entry name" value="GATA_ZN_FINGER_2"/>
    <property type="match status" value="1"/>
</dbReference>
<proteinExistence type="predicted"/>
<dbReference type="GO" id="GO:0005634">
    <property type="term" value="C:nucleus"/>
    <property type="evidence" value="ECO:0007669"/>
    <property type="project" value="UniProtKB-SubCell"/>
</dbReference>
<evidence type="ECO:0000313" key="11">
    <source>
        <dbReference type="EMBL" id="KAF2818885.1"/>
    </source>
</evidence>
<feature type="compositionally biased region" description="Polar residues" evidence="9">
    <location>
        <begin position="125"/>
        <end position="144"/>
    </location>
</feature>
<dbReference type="InterPro" id="IPR056998">
    <property type="entry name" value="Asd-4/GZF3_helical"/>
</dbReference>
<dbReference type="PROSITE" id="PS00344">
    <property type="entry name" value="GATA_ZN_FINGER_1"/>
    <property type="match status" value="1"/>
</dbReference>
<evidence type="ECO:0000256" key="4">
    <source>
        <dbReference type="ARBA" id="ARBA00022833"/>
    </source>
</evidence>
<feature type="domain" description="GATA-type" evidence="10">
    <location>
        <begin position="36"/>
        <end position="83"/>
    </location>
</feature>
<keyword evidence="5" id="KW-0805">Transcription regulation</keyword>
<organism evidence="11 12">
    <name type="scientific">Ophiobolus disseminans</name>
    <dbReference type="NCBI Taxonomy" id="1469910"/>
    <lineage>
        <taxon>Eukaryota</taxon>
        <taxon>Fungi</taxon>
        <taxon>Dikarya</taxon>
        <taxon>Ascomycota</taxon>
        <taxon>Pezizomycotina</taxon>
        <taxon>Dothideomycetes</taxon>
        <taxon>Pleosporomycetidae</taxon>
        <taxon>Pleosporales</taxon>
        <taxon>Pleosporineae</taxon>
        <taxon>Phaeosphaeriaceae</taxon>
        <taxon>Ophiobolus</taxon>
    </lineage>
</organism>
<dbReference type="GO" id="GO:0000981">
    <property type="term" value="F:DNA-binding transcription factor activity, RNA polymerase II-specific"/>
    <property type="evidence" value="ECO:0007669"/>
    <property type="project" value="TreeGrafter"/>
</dbReference>
<dbReference type="InterPro" id="IPR039355">
    <property type="entry name" value="Transcription_factor_GATA"/>
</dbReference>
<keyword evidence="7" id="KW-0539">Nucleus</keyword>
<evidence type="ECO:0000256" key="3">
    <source>
        <dbReference type="ARBA" id="ARBA00022771"/>
    </source>
</evidence>
<dbReference type="PRINTS" id="PR00619">
    <property type="entry name" value="GATAZNFINGER"/>
</dbReference>
<reference evidence="11" key="1">
    <citation type="journal article" date="2020" name="Stud. Mycol.">
        <title>101 Dothideomycetes genomes: a test case for predicting lifestyles and emergence of pathogens.</title>
        <authorList>
            <person name="Haridas S."/>
            <person name="Albert R."/>
            <person name="Binder M."/>
            <person name="Bloem J."/>
            <person name="Labutti K."/>
            <person name="Salamov A."/>
            <person name="Andreopoulos B."/>
            <person name="Baker S."/>
            <person name="Barry K."/>
            <person name="Bills G."/>
            <person name="Bluhm B."/>
            <person name="Cannon C."/>
            <person name="Castanera R."/>
            <person name="Culley D."/>
            <person name="Daum C."/>
            <person name="Ezra D."/>
            <person name="Gonzalez J."/>
            <person name="Henrissat B."/>
            <person name="Kuo A."/>
            <person name="Liang C."/>
            <person name="Lipzen A."/>
            <person name="Lutzoni F."/>
            <person name="Magnuson J."/>
            <person name="Mondo S."/>
            <person name="Nolan M."/>
            <person name="Ohm R."/>
            <person name="Pangilinan J."/>
            <person name="Park H.-J."/>
            <person name="Ramirez L."/>
            <person name="Alfaro M."/>
            <person name="Sun H."/>
            <person name="Tritt A."/>
            <person name="Yoshinaga Y."/>
            <person name="Zwiers L.-H."/>
            <person name="Turgeon B."/>
            <person name="Goodwin S."/>
            <person name="Spatafora J."/>
            <person name="Crous P."/>
            <person name="Grigoriev I."/>
        </authorList>
    </citation>
    <scope>NUCLEOTIDE SEQUENCE</scope>
    <source>
        <strain evidence="11">CBS 113818</strain>
    </source>
</reference>
<evidence type="ECO:0000256" key="5">
    <source>
        <dbReference type="ARBA" id="ARBA00023015"/>
    </source>
</evidence>
<dbReference type="InterPro" id="IPR000679">
    <property type="entry name" value="Znf_GATA"/>
</dbReference>
<keyword evidence="2" id="KW-0479">Metal-binding</keyword>